<dbReference type="Proteomes" id="UP001642360">
    <property type="component" value="Unassembled WGS sequence"/>
</dbReference>
<feature type="domain" description="Methyltransferase" evidence="2">
    <location>
        <begin position="68"/>
        <end position="119"/>
    </location>
</feature>
<dbReference type="PANTHER" id="PTHR12496">
    <property type="entry name" value="CGI-41 METHYLTRANSFERASE"/>
    <property type="match status" value="1"/>
</dbReference>
<reference evidence="3 4" key="1">
    <citation type="submission" date="2024-02" db="EMBL/GenBank/DDBJ databases">
        <authorList>
            <person name="Vignale AGUSTIN F."/>
            <person name="Sosa J E."/>
            <person name="Modenutti C."/>
        </authorList>
    </citation>
    <scope>NUCLEOTIDE SEQUENCE [LARGE SCALE GENOMIC DNA]</scope>
</reference>
<sequence>MRKSQCRNESPEVVIDNTGLRMPKTVTCHVLSADTLTALSNSLLQKDHVGRQGVGEDSHEGFYERKEPSPSYSDSQSSLVLAGLHACGDLSVTMLRAFLECKDIKAVISIGCCYNLLSEEEVASSDSQCGFPMSKGVKSTGLSLGKNSRDLACQSAERWKGMGKDAGLHNFELHAFRAAFQMVLFRYHPEILVTSPAIGRQGKALRRQQHQKMLKSTLQCKETASLPSSFFLDNYKKEGSWTAMKCTETETICNEGSAWDTDALLQGLSFNQSSKSEDTKPDKCSLFQKFSKSGLGRLGLNPLQDSDLVGFWRETEPYAELIGPYWSLRAALGPVLETILLLDRLLFLQEQGNFVEAFMLPIFDPMLSPRNVAIIAKKC</sequence>
<evidence type="ECO:0000313" key="4">
    <source>
        <dbReference type="Proteomes" id="UP001642360"/>
    </source>
</evidence>
<comment type="caution">
    <text evidence="3">The sequence shown here is derived from an EMBL/GenBank/DDBJ whole genome shotgun (WGS) entry which is preliminary data.</text>
</comment>
<keyword evidence="4" id="KW-1185">Reference proteome</keyword>
<proteinExistence type="predicted"/>
<dbReference type="PANTHER" id="PTHR12496:SF0">
    <property type="entry name" value="METHYLTRANSFERASE DOMAIN-CONTAINING PROTEIN"/>
    <property type="match status" value="1"/>
</dbReference>
<name>A0ABC8SKS8_9AQUA</name>
<feature type="compositionally biased region" description="Basic and acidic residues" evidence="1">
    <location>
        <begin position="49"/>
        <end position="68"/>
    </location>
</feature>
<dbReference type="EMBL" id="CAUOFW020003059">
    <property type="protein sequence ID" value="CAK9157788.1"/>
    <property type="molecule type" value="Genomic_DNA"/>
</dbReference>
<accession>A0ABC8SKS8</accession>
<feature type="region of interest" description="Disordered" evidence="1">
    <location>
        <begin position="49"/>
        <end position="74"/>
    </location>
</feature>
<protein>
    <recommendedName>
        <fullName evidence="2">Methyltransferase domain-containing protein</fullName>
    </recommendedName>
</protein>
<gene>
    <name evidence="3" type="ORF">ILEXP_LOCUS26358</name>
</gene>
<evidence type="ECO:0000259" key="2">
    <source>
        <dbReference type="Pfam" id="PF13679"/>
    </source>
</evidence>
<dbReference type="InterPro" id="IPR025714">
    <property type="entry name" value="Methyltranfer_dom"/>
</dbReference>
<organism evidence="3 4">
    <name type="scientific">Ilex paraguariensis</name>
    <name type="common">yerba mate</name>
    <dbReference type="NCBI Taxonomy" id="185542"/>
    <lineage>
        <taxon>Eukaryota</taxon>
        <taxon>Viridiplantae</taxon>
        <taxon>Streptophyta</taxon>
        <taxon>Embryophyta</taxon>
        <taxon>Tracheophyta</taxon>
        <taxon>Spermatophyta</taxon>
        <taxon>Magnoliopsida</taxon>
        <taxon>eudicotyledons</taxon>
        <taxon>Gunneridae</taxon>
        <taxon>Pentapetalae</taxon>
        <taxon>asterids</taxon>
        <taxon>campanulids</taxon>
        <taxon>Aquifoliales</taxon>
        <taxon>Aquifoliaceae</taxon>
        <taxon>Ilex</taxon>
    </lineage>
</organism>
<dbReference type="Pfam" id="PF13679">
    <property type="entry name" value="Methyltransf_32"/>
    <property type="match status" value="1"/>
</dbReference>
<dbReference type="InterPro" id="IPR052220">
    <property type="entry name" value="METTL25"/>
</dbReference>
<dbReference type="AlphaFoldDB" id="A0ABC8SKS8"/>
<evidence type="ECO:0000313" key="3">
    <source>
        <dbReference type="EMBL" id="CAK9157788.1"/>
    </source>
</evidence>
<evidence type="ECO:0000256" key="1">
    <source>
        <dbReference type="SAM" id="MobiDB-lite"/>
    </source>
</evidence>